<evidence type="ECO:0000256" key="1">
    <source>
        <dbReference type="SAM" id="Phobius"/>
    </source>
</evidence>
<feature type="transmembrane region" description="Helical" evidence="1">
    <location>
        <begin position="184"/>
        <end position="204"/>
    </location>
</feature>
<evidence type="ECO:0000313" key="2">
    <source>
        <dbReference type="EMBL" id="VDP68261.1"/>
    </source>
</evidence>
<organism evidence="4">
    <name type="scientific">Echinostoma caproni</name>
    <dbReference type="NCBI Taxonomy" id="27848"/>
    <lineage>
        <taxon>Eukaryota</taxon>
        <taxon>Metazoa</taxon>
        <taxon>Spiralia</taxon>
        <taxon>Lophotrochozoa</taxon>
        <taxon>Platyhelminthes</taxon>
        <taxon>Trematoda</taxon>
        <taxon>Digenea</taxon>
        <taxon>Plagiorchiida</taxon>
        <taxon>Echinostomata</taxon>
        <taxon>Echinostomatoidea</taxon>
        <taxon>Echinostomatidae</taxon>
        <taxon>Echinostoma</taxon>
    </lineage>
</organism>
<name>A0A183A7V8_9TREM</name>
<reference evidence="4" key="1">
    <citation type="submission" date="2016-06" db="UniProtKB">
        <authorList>
            <consortium name="WormBaseParasite"/>
        </authorList>
    </citation>
    <scope>IDENTIFICATION</scope>
</reference>
<dbReference type="SUPFAM" id="SSF81321">
    <property type="entry name" value="Family A G protein-coupled receptor-like"/>
    <property type="match status" value="1"/>
</dbReference>
<reference evidence="2 3" key="2">
    <citation type="submission" date="2018-11" db="EMBL/GenBank/DDBJ databases">
        <authorList>
            <consortium name="Pathogen Informatics"/>
        </authorList>
    </citation>
    <scope>NUCLEOTIDE SEQUENCE [LARGE SCALE GENOMIC DNA]</scope>
    <source>
        <strain evidence="2 3">Egypt</strain>
    </source>
</reference>
<gene>
    <name evidence="2" type="ORF">ECPE_LOCUS3043</name>
</gene>
<feature type="transmembrane region" description="Helical" evidence="1">
    <location>
        <begin position="145"/>
        <end position="172"/>
    </location>
</feature>
<feature type="transmembrane region" description="Helical" evidence="1">
    <location>
        <begin position="74"/>
        <end position="95"/>
    </location>
</feature>
<keyword evidence="3" id="KW-1185">Reference proteome</keyword>
<sequence length="235" mass="26486">MIRIMLVCNVVCQSADRFWAVVYPKSYHAHARRYVAICYLFSSVYPIMVTLTRFLSMELVDGICQSKPLAVDDLIILAIDSSLRYTIPIVFILVFNISVTLRLHSLGPSRTKPYHTDSISIDTVSETRNSVPNSALVPSSDHMSIFLSAILMTIEMTVLELLSVTLSVLNYLKLVDFSINSLARLYYCVFVALFAAFNPCLEILTITNLRRAMLNHWKGCFSPCKVNTCENAIAR</sequence>
<dbReference type="WBParaSite" id="ECPE_0000304601-mRNA-1">
    <property type="protein sequence ID" value="ECPE_0000304601-mRNA-1"/>
    <property type="gene ID" value="ECPE_0000304601"/>
</dbReference>
<dbReference type="Gene3D" id="1.20.1070.10">
    <property type="entry name" value="Rhodopsin 7-helix transmembrane proteins"/>
    <property type="match status" value="1"/>
</dbReference>
<dbReference type="OrthoDB" id="6251375at2759"/>
<keyword evidence="1" id="KW-0812">Transmembrane</keyword>
<protein>
    <submittedName>
        <fullName evidence="4">G_PROTEIN_RECEP_F1_2 domain-containing protein</fullName>
    </submittedName>
</protein>
<proteinExistence type="predicted"/>
<evidence type="ECO:0000313" key="3">
    <source>
        <dbReference type="Proteomes" id="UP000272942"/>
    </source>
</evidence>
<keyword evidence="1" id="KW-0472">Membrane</keyword>
<dbReference type="Proteomes" id="UP000272942">
    <property type="component" value="Unassembled WGS sequence"/>
</dbReference>
<keyword evidence="1" id="KW-1133">Transmembrane helix</keyword>
<dbReference type="EMBL" id="UZAN01040049">
    <property type="protein sequence ID" value="VDP68261.1"/>
    <property type="molecule type" value="Genomic_DNA"/>
</dbReference>
<feature type="transmembrane region" description="Helical" evidence="1">
    <location>
        <begin position="34"/>
        <end position="54"/>
    </location>
</feature>
<dbReference type="AlphaFoldDB" id="A0A183A7V8"/>
<evidence type="ECO:0000313" key="4">
    <source>
        <dbReference type="WBParaSite" id="ECPE_0000304601-mRNA-1"/>
    </source>
</evidence>
<accession>A0A183A7V8</accession>